<feature type="compositionally biased region" description="Basic and acidic residues" evidence="1">
    <location>
        <begin position="314"/>
        <end position="343"/>
    </location>
</feature>
<dbReference type="PANTHER" id="PTHR13309:SF0">
    <property type="entry name" value="FMR1-INTERACTING PROTEIN NUFIP1"/>
    <property type="match status" value="1"/>
</dbReference>
<protein>
    <recommendedName>
        <fullName evidence="2">C2H2-type domain-containing protein</fullName>
    </recommendedName>
</protein>
<proteinExistence type="predicted"/>
<evidence type="ECO:0000259" key="2">
    <source>
        <dbReference type="PROSITE" id="PS00028"/>
    </source>
</evidence>
<feature type="compositionally biased region" description="Basic residues" evidence="1">
    <location>
        <begin position="219"/>
        <end position="229"/>
    </location>
</feature>
<evidence type="ECO:0000256" key="1">
    <source>
        <dbReference type="SAM" id="MobiDB-lite"/>
    </source>
</evidence>
<feature type="region of interest" description="Disordered" evidence="1">
    <location>
        <begin position="1"/>
        <end position="42"/>
    </location>
</feature>
<feature type="domain" description="C2H2-type" evidence="2">
    <location>
        <begin position="105"/>
        <end position="125"/>
    </location>
</feature>
<dbReference type="InterPro" id="IPR019496">
    <property type="entry name" value="NUFIP1_cons_dom"/>
</dbReference>
<sequence>MEQESAPYPSPVLRPPMFAAPPDSGSHGSWPPAPPPSYGHWPPSQNPWHGVWNQCAPQTGYYPNMPRGGPQQYGHGSHMQLGNGSYGNQGPRKKRKKEPDYTHYCDTCDRGFRNQGKYDEHVSQHVKCQEAGCSFSAHEKLVQFHWKNMHGPGAKRIKLDTPDEIAKWREERRKNYPTLQNIARKLQLQKEKEERGEVLKTAQFGKMKGMRTDQPGANKNKRSWKHKKQKKFQKMCNRNEKQEAEWVEAKHDNGPEKKVSSHSSENAVNPLDMLLLARDIRHERNVILQCVRYICQNNFFDHSQDSTKQPSDNSIEKTEDLRITETKAHPRNEKDNKVAKKEPSVGPFMRQLLPFDDEIWETNVSCIETFAV</sequence>
<evidence type="ECO:0000313" key="4">
    <source>
        <dbReference type="Proteomes" id="UP001181693"/>
    </source>
</evidence>
<dbReference type="GO" id="GO:0000492">
    <property type="term" value="P:box C/D snoRNP assembly"/>
    <property type="evidence" value="ECO:0007669"/>
    <property type="project" value="TreeGrafter"/>
</dbReference>
<dbReference type="GO" id="GO:0005634">
    <property type="term" value="C:nucleus"/>
    <property type="evidence" value="ECO:0007669"/>
    <property type="project" value="TreeGrafter"/>
</dbReference>
<dbReference type="AlphaFoldDB" id="A0AAV3B9X0"/>
<feature type="compositionally biased region" description="Polar residues" evidence="1">
    <location>
        <begin position="302"/>
        <end position="313"/>
    </location>
</feature>
<comment type="caution">
    <text evidence="3">The sequence shown here is derived from an EMBL/GenBank/DDBJ whole genome shotgun (WGS) entry which is preliminary data.</text>
</comment>
<dbReference type="Pfam" id="PF10453">
    <property type="entry name" value="NUFIP1"/>
    <property type="match status" value="1"/>
</dbReference>
<keyword evidence="4" id="KW-1185">Reference proteome</keyword>
<feature type="region of interest" description="Disordered" evidence="1">
    <location>
        <begin position="302"/>
        <end position="343"/>
    </location>
</feature>
<accession>A0AAV3B9X0</accession>
<dbReference type="Proteomes" id="UP001181693">
    <property type="component" value="Unassembled WGS sequence"/>
</dbReference>
<dbReference type="PROSITE" id="PS00028">
    <property type="entry name" value="ZINC_FINGER_C2H2_1"/>
    <property type="match status" value="1"/>
</dbReference>
<gene>
    <name evidence="3" type="ORF">GDO54_000745</name>
</gene>
<evidence type="ECO:0000313" key="3">
    <source>
        <dbReference type="EMBL" id="DBA33007.1"/>
    </source>
</evidence>
<dbReference type="InterPro" id="IPR039136">
    <property type="entry name" value="NUFIP1-like"/>
</dbReference>
<name>A0AAV3B9X0_PYXAD</name>
<organism evidence="3 4">
    <name type="scientific">Pyxicephalus adspersus</name>
    <name type="common">African bullfrog</name>
    <dbReference type="NCBI Taxonomy" id="30357"/>
    <lineage>
        <taxon>Eukaryota</taxon>
        <taxon>Metazoa</taxon>
        <taxon>Chordata</taxon>
        <taxon>Craniata</taxon>
        <taxon>Vertebrata</taxon>
        <taxon>Euteleostomi</taxon>
        <taxon>Amphibia</taxon>
        <taxon>Batrachia</taxon>
        <taxon>Anura</taxon>
        <taxon>Neobatrachia</taxon>
        <taxon>Ranoidea</taxon>
        <taxon>Pyxicephalidae</taxon>
        <taxon>Pyxicephalinae</taxon>
        <taxon>Pyxicephalus</taxon>
    </lineage>
</organism>
<dbReference type="EMBL" id="DYDO01000001">
    <property type="protein sequence ID" value="DBA33007.1"/>
    <property type="molecule type" value="Genomic_DNA"/>
</dbReference>
<dbReference type="PANTHER" id="PTHR13309">
    <property type="entry name" value="NUCLEAR FRAGILE X MENTAL RETARDATION PROTEIN INTERACTING PROTEIN 1"/>
    <property type="match status" value="1"/>
</dbReference>
<feature type="region of interest" description="Disordered" evidence="1">
    <location>
        <begin position="59"/>
        <end position="100"/>
    </location>
</feature>
<dbReference type="SMART" id="SM00355">
    <property type="entry name" value="ZnF_C2H2"/>
    <property type="match status" value="2"/>
</dbReference>
<dbReference type="InterPro" id="IPR013087">
    <property type="entry name" value="Znf_C2H2_type"/>
</dbReference>
<dbReference type="GO" id="GO:0003723">
    <property type="term" value="F:RNA binding"/>
    <property type="evidence" value="ECO:0007669"/>
    <property type="project" value="InterPro"/>
</dbReference>
<reference evidence="3" key="1">
    <citation type="thesis" date="2020" institute="ProQuest LLC" country="789 East Eisenhower Parkway, Ann Arbor, MI, USA">
        <title>Comparative Genomics and Chromosome Evolution.</title>
        <authorList>
            <person name="Mudd A.B."/>
        </authorList>
    </citation>
    <scope>NUCLEOTIDE SEQUENCE</scope>
    <source>
        <strain evidence="3">1538</strain>
        <tissue evidence="3">Blood</tissue>
    </source>
</reference>
<feature type="region of interest" description="Disordered" evidence="1">
    <location>
        <begin position="208"/>
        <end position="229"/>
    </location>
</feature>